<dbReference type="CDD" id="cd04301">
    <property type="entry name" value="NAT_SF"/>
    <property type="match status" value="1"/>
</dbReference>
<dbReference type="PROSITE" id="PS51186">
    <property type="entry name" value="GNAT"/>
    <property type="match status" value="1"/>
</dbReference>
<evidence type="ECO:0000256" key="2">
    <source>
        <dbReference type="ARBA" id="ARBA00023315"/>
    </source>
</evidence>
<feature type="domain" description="N-acetyltransferase" evidence="3">
    <location>
        <begin position="1"/>
        <end position="147"/>
    </location>
</feature>
<keyword evidence="4" id="KW-0689">Ribosomal protein</keyword>
<sequence>MKIRTMELADLTSVAKLLNAYRVFYQKEFDHEGCYTFLKARFEANQSVVFVAEVSSEIVGFTQLYPIFSTVSLQRAYLLNDLFVVPEARKTGAGASLIQATFSYAQENGASYVTLETGVDNTTAQRLYQRMGMAVDNGVYHFTKSYS</sequence>
<proteinExistence type="predicted"/>
<dbReference type="InterPro" id="IPR016181">
    <property type="entry name" value="Acyl_CoA_acyltransferase"/>
</dbReference>
<evidence type="ECO:0000313" key="4">
    <source>
        <dbReference type="EMBL" id="SEO89985.1"/>
    </source>
</evidence>
<dbReference type="EMBL" id="FODJ01000016">
    <property type="protein sequence ID" value="SEO89985.1"/>
    <property type="molecule type" value="Genomic_DNA"/>
</dbReference>
<dbReference type="PANTHER" id="PTHR43877:SF2">
    <property type="entry name" value="AMINOALKYLPHOSPHONATE N-ACETYLTRANSFERASE-RELATED"/>
    <property type="match status" value="1"/>
</dbReference>
<keyword evidence="2" id="KW-0012">Acyltransferase</keyword>
<keyword evidence="4" id="KW-0687">Ribonucleoprotein</keyword>
<keyword evidence="1" id="KW-0808">Transferase</keyword>
<organism evidence="4 5">
    <name type="scientific">Amphibacillus marinus</name>
    <dbReference type="NCBI Taxonomy" id="872970"/>
    <lineage>
        <taxon>Bacteria</taxon>
        <taxon>Bacillati</taxon>
        <taxon>Bacillota</taxon>
        <taxon>Bacilli</taxon>
        <taxon>Bacillales</taxon>
        <taxon>Bacillaceae</taxon>
        <taxon>Amphibacillus</taxon>
    </lineage>
</organism>
<gene>
    <name evidence="4" type="ORF">SAMN04488134_11632</name>
</gene>
<name>A0A1H8TGP6_9BACI</name>
<accession>A0A1H8TGP6</accession>
<dbReference type="SUPFAM" id="SSF55729">
    <property type="entry name" value="Acyl-CoA N-acyltransferases (Nat)"/>
    <property type="match status" value="1"/>
</dbReference>
<keyword evidence="5" id="KW-1185">Reference proteome</keyword>
<dbReference type="InterPro" id="IPR000182">
    <property type="entry name" value="GNAT_dom"/>
</dbReference>
<dbReference type="GO" id="GO:0016747">
    <property type="term" value="F:acyltransferase activity, transferring groups other than amino-acyl groups"/>
    <property type="evidence" value="ECO:0007669"/>
    <property type="project" value="InterPro"/>
</dbReference>
<dbReference type="STRING" id="872970.SAMN04488134_11632"/>
<dbReference type="Gene3D" id="3.40.630.30">
    <property type="match status" value="1"/>
</dbReference>
<dbReference type="OrthoDB" id="9792929at2"/>
<evidence type="ECO:0000256" key="1">
    <source>
        <dbReference type="ARBA" id="ARBA00022679"/>
    </source>
</evidence>
<dbReference type="Proteomes" id="UP000199300">
    <property type="component" value="Unassembled WGS sequence"/>
</dbReference>
<dbReference type="Pfam" id="PF00583">
    <property type="entry name" value="Acetyltransf_1"/>
    <property type="match status" value="1"/>
</dbReference>
<dbReference type="InterPro" id="IPR050832">
    <property type="entry name" value="Bact_Acetyltransf"/>
</dbReference>
<protein>
    <submittedName>
        <fullName evidence="4">Ribosomal protein S18 acetylase RimI</fullName>
    </submittedName>
</protein>
<dbReference type="GO" id="GO:0005840">
    <property type="term" value="C:ribosome"/>
    <property type="evidence" value="ECO:0007669"/>
    <property type="project" value="UniProtKB-KW"/>
</dbReference>
<reference evidence="4 5" key="1">
    <citation type="submission" date="2016-10" db="EMBL/GenBank/DDBJ databases">
        <authorList>
            <person name="de Groot N.N."/>
        </authorList>
    </citation>
    <scope>NUCLEOTIDE SEQUENCE [LARGE SCALE GENOMIC DNA]</scope>
    <source>
        <strain evidence="4 5">CGMCC 1.10434</strain>
    </source>
</reference>
<dbReference type="PANTHER" id="PTHR43877">
    <property type="entry name" value="AMINOALKYLPHOSPHONATE N-ACETYLTRANSFERASE-RELATED-RELATED"/>
    <property type="match status" value="1"/>
</dbReference>
<evidence type="ECO:0000313" key="5">
    <source>
        <dbReference type="Proteomes" id="UP000199300"/>
    </source>
</evidence>
<dbReference type="AlphaFoldDB" id="A0A1H8TGP6"/>
<evidence type="ECO:0000259" key="3">
    <source>
        <dbReference type="PROSITE" id="PS51186"/>
    </source>
</evidence>
<dbReference type="RefSeq" id="WP_091500196.1">
    <property type="nucleotide sequence ID" value="NZ_FODJ01000016.1"/>
</dbReference>